<dbReference type="Gene3D" id="1.10.150.320">
    <property type="entry name" value="Photosystem II 12 kDa extrinsic protein"/>
    <property type="match status" value="1"/>
</dbReference>
<dbReference type="Gene3D" id="1.10.150.280">
    <property type="entry name" value="AF1531-like domain"/>
    <property type="match status" value="1"/>
</dbReference>
<gene>
    <name evidence="2" type="ORF">ABS764_07575</name>
</gene>
<feature type="transmembrane region" description="Helical" evidence="1">
    <location>
        <begin position="23"/>
        <end position="41"/>
    </location>
</feature>
<evidence type="ECO:0000313" key="3">
    <source>
        <dbReference type="Proteomes" id="UP001629260"/>
    </source>
</evidence>
<dbReference type="InterPro" id="IPR010994">
    <property type="entry name" value="RuvA_2-like"/>
</dbReference>
<organism evidence="2 3">
    <name type="scientific">Flavobacterium plantiphilum</name>
    <dbReference type="NCBI Taxonomy" id="3163297"/>
    <lineage>
        <taxon>Bacteria</taxon>
        <taxon>Pseudomonadati</taxon>
        <taxon>Bacteroidota</taxon>
        <taxon>Flavobacteriia</taxon>
        <taxon>Flavobacteriales</taxon>
        <taxon>Flavobacteriaceae</taxon>
        <taxon>Flavobacterium</taxon>
    </lineage>
</organism>
<protein>
    <submittedName>
        <fullName evidence="2">Helix-hairpin-helix domain-containing protein</fullName>
    </submittedName>
</protein>
<keyword evidence="1" id="KW-1133">Transmembrane helix</keyword>
<dbReference type="RefSeq" id="WP_408081185.1">
    <property type="nucleotide sequence ID" value="NZ_JBELQA010000003.1"/>
</dbReference>
<sequence>MNVRMALKTNNTYFQFSKQQQKGIFSLFLIIAVLQLVLFFTDFNRTSDIDLQQQKWLSLNSKMDSLKFQQKKQLVKIYPFNPNFITDYKGYKLGMSVVEIDRLFAFRKKNKYVNSAEEFQAVTGVSDSLLLTMAPYFKFPDWVNKKKLSKPVVFLNTASERFPKKANIVVKDINQATQEDLIRIYGIGEAISLRILKFKESLRGFVSMEQMKDVWGLSPEVVEQLKANFKVSVLPDLKKIHINNASIKELAQFPYFKYNLAREIVIYRSMNGDIKNAGDLTKIKGMSNENANIIALYLDF</sequence>
<comment type="caution">
    <text evidence="2">The sequence shown here is derived from an EMBL/GenBank/DDBJ whole genome shotgun (WGS) entry which is preliminary data.</text>
</comment>
<name>A0ABW8XTN3_9FLAO</name>
<keyword evidence="1" id="KW-0812">Transmembrane</keyword>
<keyword evidence="3" id="KW-1185">Reference proteome</keyword>
<accession>A0ABW8XTN3</accession>
<dbReference type="PANTHER" id="PTHR21180">
    <property type="entry name" value="ENDONUCLEASE/EXONUCLEASE/PHOSPHATASE FAMILY DOMAIN-CONTAINING PROTEIN 1"/>
    <property type="match status" value="1"/>
</dbReference>
<dbReference type="SUPFAM" id="SSF47781">
    <property type="entry name" value="RuvA domain 2-like"/>
    <property type="match status" value="3"/>
</dbReference>
<dbReference type="PANTHER" id="PTHR21180:SF32">
    <property type="entry name" value="ENDONUCLEASE_EXONUCLEASE_PHOSPHATASE FAMILY DOMAIN-CONTAINING PROTEIN 1"/>
    <property type="match status" value="1"/>
</dbReference>
<proteinExistence type="predicted"/>
<dbReference type="Pfam" id="PF12836">
    <property type="entry name" value="HHH_3"/>
    <property type="match status" value="2"/>
</dbReference>
<keyword evidence="1" id="KW-0472">Membrane</keyword>
<reference evidence="2 3" key="1">
    <citation type="submission" date="2024-06" db="EMBL/GenBank/DDBJ databases">
        <authorList>
            <person name="Kaempfer P."/>
            <person name="Viver T."/>
        </authorList>
    </citation>
    <scope>NUCLEOTIDE SEQUENCE [LARGE SCALE GENOMIC DNA]</scope>
    <source>
        <strain evidence="2 3">ST-87</strain>
    </source>
</reference>
<dbReference type="Proteomes" id="UP001629260">
    <property type="component" value="Unassembled WGS sequence"/>
</dbReference>
<dbReference type="InterPro" id="IPR051675">
    <property type="entry name" value="Endo/Exo/Phosphatase_dom_1"/>
</dbReference>
<evidence type="ECO:0000256" key="1">
    <source>
        <dbReference type="SAM" id="Phobius"/>
    </source>
</evidence>
<dbReference type="EMBL" id="JBELQA010000003">
    <property type="protein sequence ID" value="MFL9830707.1"/>
    <property type="molecule type" value="Genomic_DNA"/>
</dbReference>
<evidence type="ECO:0000313" key="2">
    <source>
        <dbReference type="EMBL" id="MFL9830707.1"/>
    </source>
</evidence>